<dbReference type="PROSITE" id="PS51462">
    <property type="entry name" value="NUDIX"/>
    <property type="match status" value="1"/>
</dbReference>
<feature type="region of interest" description="Disordered" evidence="8">
    <location>
        <begin position="36"/>
        <end position="55"/>
    </location>
</feature>
<evidence type="ECO:0000256" key="3">
    <source>
        <dbReference type="ARBA" id="ARBA00006506"/>
    </source>
</evidence>
<comment type="caution">
    <text evidence="10">The sequence shown here is derived from an EMBL/GenBank/DDBJ whole genome shotgun (WGS) entry which is preliminary data.</text>
</comment>
<evidence type="ECO:0000259" key="9">
    <source>
        <dbReference type="PROSITE" id="PS51462"/>
    </source>
</evidence>
<dbReference type="PANTHER" id="PTHR12992:SF11">
    <property type="entry name" value="MITOCHONDRIAL COENZYME A DIPHOSPHATASE NUDT8"/>
    <property type="match status" value="1"/>
</dbReference>
<dbReference type="GO" id="GO:0010945">
    <property type="term" value="F:coenzyme A diphosphatase activity"/>
    <property type="evidence" value="ECO:0007669"/>
    <property type="project" value="InterPro"/>
</dbReference>
<keyword evidence="5" id="KW-0378">Hydrolase</keyword>
<evidence type="ECO:0000256" key="2">
    <source>
        <dbReference type="ARBA" id="ARBA00001946"/>
    </source>
</evidence>
<dbReference type="GO" id="GO:0009132">
    <property type="term" value="P:nucleoside diphosphate metabolic process"/>
    <property type="evidence" value="ECO:0007669"/>
    <property type="project" value="InterPro"/>
</dbReference>
<evidence type="ECO:0000256" key="6">
    <source>
        <dbReference type="ARBA" id="ARBA00022842"/>
    </source>
</evidence>
<dbReference type="CDD" id="cd03426">
    <property type="entry name" value="NUDIX_CoAse_Nudt7"/>
    <property type="match status" value="1"/>
</dbReference>
<dbReference type="EMBL" id="CANHGI010000002">
    <property type="protein sequence ID" value="CAI5443327.1"/>
    <property type="molecule type" value="Genomic_DNA"/>
</dbReference>
<comment type="similarity">
    <text evidence="3">Belongs to the Nudix hydrolase family. PCD1 subfamily.</text>
</comment>
<accession>A0A9P1ICJ4</accession>
<dbReference type="GO" id="GO:0000287">
    <property type="term" value="F:magnesium ion binding"/>
    <property type="evidence" value="ECO:0007669"/>
    <property type="project" value="InterPro"/>
</dbReference>
<dbReference type="InterPro" id="IPR000059">
    <property type="entry name" value="NUDIX_hydrolase_NudL_CS"/>
</dbReference>
<organism evidence="10 11">
    <name type="scientific">Caenorhabditis angaria</name>
    <dbReference type="NCBI Taxonomy" id="860376"/>
    <lineage>
        <taxon>Eukaryota</taxon>
        <taxon>Metazoa</taxon>
        <taxon>Ecdysozoa</taxon>
        <taxon>Nematoda</taxon>
        <taxon>Chromadorea</taxon>
        <taxon>Rhabditida</taxon>
        <taxon>Rhabditina</taxon>
        <taxon>Rhabditomorpha</taxon>
        <taxon>Rhabditoidea</taxon>
        <taxon>Rhabditidae</taxon>
        <taxon>Peloderinae</taxon>
        <taxon>Caenorhabditis</taxon>
    </lineage>
</organism>
<dbReference type="PANTHER" id="PTHR12992">
    <property type="entry name" value="NUDIX HYDROLASE"/>
    <property type="match status" value="1"/>
</dbReference>
<dbReference type="AlphaFoldDB" id="A0A9P1ICJ4"/>
<dbReference type="Gene3D" id="3.90.79.10">
    <property type="entry name" value="Nucleoside Triphosphate Pyrophosphohydrolase"/>
    <property type="match status" value="1"/>
</dbReference>
<dbReference type="GO" id="GO:0030145">
    <property type="term" value="F:manganese ion binding"/>
    <property type="evidence" value="ECO:0007669"/>
    <property type="project" value="InterPro"/>
</dbReference>
<comment type="cofactor">
    <cofactor evidence="1">
        <name>Mn(2+)</name>
        <dbReference type="ChEBI" id="CHEBI:29035"/>
    </cofactor>
</comment>
<feature type="domain" description="Nudix hydrolase" evidence="9">
    <location>
        <begin position="1"/>
        <end position="138"/>
    </location>
</feature>
<feature type="compositionally biased region" description="Basic and acidic residues" evidence="8">
    <location>
        <begin position="37"/>
        <end position="55"/>
    </location>
</feature>
<dbReference type="OrthoDB" id="10262892at2759"/>
<comment type="cofactor">
    <cofactor evidence="2">
        <name>Mg(2+)</name>
        <dbReference type="ChEBI" id="CHEBI:18420"/>
    </cofactor>
</comment>
<name>A0A9P1ICJ4_9PELO</name>
<dbReference type="SUPFAM" id="SSF55811">
    <property type="entry name" value="Nudix"/>
    <property type="match status" value="1"/>
</dbReference>
<evidence type="ECO:0000256" key="4">
    <source>
        <dbReference type="ARBA" id="ARBA00022723"/>
    </source>
</evidence>
<protein>
    <recommendedName>
        <fullName evidence="9">Nudix hydrolase domain-containing protein</fullName>
    </recommendedName>
</protein>
<dbReference type="PROSITE" id="PS01293">
    <property type="entry name" value="NUDIX_COA"/>
    <property type="match status" value="1"/>
</dbReference>
<gene>
    <name evidence="10" type="ORF">CAMP_LOCUS5964</name>
</gene>
<keyword evidence="7" id="KW-0464">Manganese</keyword>
<dbReference type="Proteomes" id="UP001152747">
    <property type="component" value="Unassembled WGS sequence"/>
</dbReference>
<dbReference type="Pfam" id="PF00293">
    <property type="entry name" value="NUDIX"/>
    <property type="match status" value="1"/>
</dbReference>
<evidence type="ECO:0000256" key="5">
    <source>
        <dbReference type="ARBA" id="ARBA00022801"/>
    </source>
</evidence>
<keyword evidence="11" id="KW-1185">Reference proteome</keyword>
<evidence type="ECO:0000256" key="1">
    <source>
        <dbReference type="ARBA" id="ARBA00001936"/>
    </source>
</evidence>
<dbReference type="InterPro" id="IPR000086">
    <property type="entry name" value="NUDIX_hydrolase_dom"/>
</dbReference>
<evidence type="ECO:0000313" key="10">
    <source>
        <dbReference type="EMBL" id="CAI5443327.1"/>
    </source>
</evidence>
<evidence type="ECO:0000256" key="7">
    <source>
        <dbReference type="ARBA" id="ARBA00023211"/>
    </source>
</evidence>
<evidence type="ECO:0000256" key="8">
    <source>
        <dbReference type="SAM" id="MobiDB-lite"/>
    </source>
</evidence>
<sequence length="161" mass="18495">MSVLVPLVTVDGIDSILLTKRSIHLRNHRGEICFPGGKKDETDENSEKTALRETEEEIGIRKEDIEIWSPLKSVVRRQRDFLVTPFVGRIPENALHNLKIQQSEVQSVFSVPLEELCHVAQYTKFLAPKIKYTLPVFESKEFKITTMLQMNICIQLNEFGV</sequence>
<evidence type="ECO:0000313" key="11">
    <source>
        <dbReference type="Proteomes" id="UP001152747"/>
    </source>
</evidence>
<reference evidence="10" key="1">
    <citation type="submission" date="2022-11" db="EMBL/GenBank/DDBJ databases">
        <authorList>
            <person name="Kikuchi T."/>
        </authorList>
    </citation>
    <scope>NUCLEOTIDE SEQUENCE</scope>
    <source>
        <strain evidence="10">PS1010</strain>
    </source>
</reference>
<keyword evidence="6" id="KW-0460">Magnesium</keyword>
<keyword evidence="4" id="KW-0479">Metal-binding</keyword>
<dbReference type="InterPro" id="IPR045121">
    <property type="entry name" value="CoAse"/>
</dbReference>
<proteinExistence type="inferred from homology"/>
<dbReference type="InterPro" id="IPR015797">
    <property type="entry name" value="NUDIX_hydrolase-like_dom_sf"/>
</dbReference>